<sequence length="365" mass="41068">MSHKKNIGFVVGTLSSGGAERVISTLSNSLIERFDVTIITFSKSTPFYTLDNRVKVVHCRENIEKPKSALDSLKLNYSLTKRISKISKQEGVDILIGFITSANILTVLAAKLNGIPSIISERNNPLVEDVPKLWEILRKFVYPKADSLVLQTKGIKKLYEKKIRPNKITILPNPISSDLSKLRNVDTKQEKIILSVGRLDKNKCHDELITAFHTINPKDWKAKIIGDGNKKQELTKLIKQYNLSDRIEIISKVKDIDRYYNEASIFVFTSKTEGFPNALLEAMHFGLPCISTDCNFGPSDLIKDGKNGFLIPVNDQQALTAKLSQLINGEELQTKFSHNAKQTTEAYTSEKVVAQWEALINKHIK</sequence>
<evidence type="ECO:0000313" key="4">
    <source>
        <dbReference type="Proteomes" id="UP001138894"/>
    </source>
</evidence>
<dbReference type="PANTHER" id="PTHR12526:SF630">
    <property type="entry name" value="GLYCOSYLTRANSFERASE"/>
    <property type="match status" value="1"/>
</dbReference>
<name>A0A9X1F804_9FLAO</name>
<dbReference type="Proteomes" id="UP001138894">
    <property type="component" value="Unassembled WGS sequence"/>
</dbReference>
<organism evidence="3 4">
    <name type="scientific">Winogradskyella luteola</name>
    <dbReference type="NCBI Taxonomy" id="2828330"/>
    <lineage>
        <taxon>Bacteria</taxon>
        <taxon>Pseudomonadati</taxon>
        <taxon>Bacteroidota</taxon>
        <taxon>Flavobacteriia</taxon>
        <taxon>Flavobacteriales</taxon>
        <taxon>Flavobacteriaceae</taxon>
        <taxon>Winogradskyella</taxon>
    </lineage>
</organism>
<evidence type="ECO:0000259" key="2">
    <source>
        <dbReference type="Pfam" id="PF13439"/>
    </source>
</evidence>
<gene>
    <name evidence="3" type="ORF">KCG49_02930</name>
</gene>
<feature type="domain" description="Glycosyl transferase family 1" evidence="1">
    <location>
        <begin position="188"/>
        <end position="342"/>
    </location>
</feature>
<comment type="caution">
    <text evidence="3">The sequence shown here is derived from an EMBL/GenBank/DDBJ whole genome shotgun (WGS) entry which is preliminary data.</text>
</comment>
<dbReference type="PANTHER" id="PTHR12526">
    <property type="entry name" value="GLYCOSYLTRANSFERASE"/>
    <property type="match status" value="1"/>
</dbReference>
<protein>
    <submittedName>
        <fullName evidence="3">Glycosyltransferase family 4 protein</fullName>
    </submittedName>
</protein>
<dbReference type="AlphaFoldDB" id="A0A9X1F804"/>
<dbReference type="InterPro" id="IPR028098">
    <property type="entry name" value="Glyco_trans_4-like_N"/>
</dbReference>
<dbReference type="CDD" id="cd03820">
    <property type="entry name" value="GT4_AmsD-like"/>
    <property type="match status" value="1"/>
</dbReference>
<dbReference type="InterPro" id="IPR001296">
    <property type="entry name" value="Glyco_trans_1"/>
</dbReference>
<dbReference type="Pfam" id="PF13439">
    <property type="entry name" value="Glyco_transf_4"/>
    <property type="match status" value="1"/>
</dbReference>
<dbReference type="Pfam" id="PF00534">
    <property type="entry name" value="Glycos_transf_1"/>
    <property type="match status" value="1"/>
</dbReference>
<evidence type="ECO:0000259" key="1">
    <source>
        <dbReference type="Pfam" id="PF00534"/>
    </source>
</evidence>
<evidence type="ECO:0000313" key="3">
    <source>
        <dbReference type="EMBL" id="MBV7268143.1"/>
    </source>
</evidence>
<dbReference type="GO" id="GO:0016757">
    <property type="term" value="F:glycosyltransferase activity"/>
    <property type="evidence" value="ECO:0007669"/>
    <property type="project" value="InterPro"/>
</dbReference>
<keyword evidence="4" id="KW-1185">Reference proteome</keyword>
<accession>A0A9X1F804</accession>
<dbReference type="EMBL" id="JAGSPD010000002">
    <property type="protein sequence ID" value="MBV7268143.1"/>
    <property type="molecule type" value="Genomic_DNA"/>
</dbReference>
<dbReference type="RefSeq" id="WP_218544690.1">
    <property type="nucleotide sequence ID" value="NZ_JAGSPD010000002.1"/>
</dbReference>
<reference evidence="3" key="1">
    <citation type="submission" date="2021-04" db="EMBL/GenBank/DDBJ databases">
        <authorList>
            <person name="Pira H."/>
            <person name="Risdian C."/>
            <person name="Wink J."/>
        </authorList>
    </citation>
    <scope>NUCLEOTIDE SEQUENCE</scope>
    <source>
        <strain evidence="3">WHY3</strain>
    </source>
</reference>
<proteinExistence type="predicted"/>
<feature type="domain" description="Glycosyltransferase subfamily 4-like N-terminal" evidence="2">
    <location>
        <begin position="17"/>
        <end position="177"/>
    </location>
</feature>